<evidence type="ECO:0000313" key="2">
    <source>
        <dbReference type="WBParaSite" id="RSKR_0000681500.1"/>
    </source>
</evidence>
<reference evidence="2" key="1">
    <citation type="submission" date="2016-11" db="UniProtKB">
        <authorList>
            <consortium name="WormBaseParasite"/>
        </authorList>
    </citation>
    <scope>IDENTIFICATION</scope>
    <source>
        <strain evidence="2">KR3021</strain>
    </source>
</reference>
<proteinExistence type="predicted"/>
<dbReference type="Proteomes" id="UP000095286">
    <property type="component" value="Unplaced"/>
</dbReference>
<sequence>MKTFHRTNVSSKTYQIIGSRLKCEHTQIKEICSACSTQNRCKYMNALAIQEEGNNITHLLPQCSELDEKCDSLDNMDQSKAGEQVKAKATEIYNNWQTYKQISKQMKQN</sequence>
<accession>A0AC35U290</accession>
<evidence type="ECO:0000313" key="1">
    <source>
        <dbReference type="Proteomes" id="UP000095286"/>
    </source>
</evidence>
<dbReference type="WBParaSite" id="RSKR_0000681500.1">
    <property type="protein sequence ID" value="RSKR_0000681500.1"/>
    <property type="gene ID" value="RSKR_0000681500"/>
</dbReference>
<protein>
    <submittedName>
        <fullName evidence="2">Phlebovirus glycoprotein G2 fusion domain-containing protein</fullName>
    </submittedName>
</protein>
<organism evidence="1 2">
    <name type="scientific">Rhabditophanes sp. KR3021</name>
    <dbReference type="NCBI Taxonomy" id="114890"/>
    <lineage>
        <taxon>Eukaryota</taxon>
        <taxon>Metazoa</taxon>
        <taxon>Ecdysozoa</taxon>
        <taxon>Nematoda</taxon>
        <taxon>Chromadorea</taxon>
        <taxon>Rhabditida</taxon>
        <taxon>Tylenchina</taxon>
        <taxon>Panagrolaimomorpha</taxon>
        <taxon>Strongyloidoidea</taxon>
        <taxon>Alloionematidae</taxon>
        <taxon>Rhabditophanes</taxon>
    </lineage>
</organism>
<name>A0AC35U290_9BILA</name>